<reference evidence="3" key="1">
    <citation type="submission" date="2017-01" db="EMBL/GenBank/DDBJ databases">
        <authorList>
            <person name="Varghese N."/>
            <person name="Submissions S."/>
        </authorList>
    </citation>
    <scope>NUCLEOTIDE SEQUENCE [LARGE SCALE GENOMIC DNA]</scope>
    <source>
        <strain evidence="3">DSM 29591</strain>
    </source>
</reference>
<keyword evidence="1" id="KW-0472">Membrane</keyword>
<keyword evidence="1" id="KW-0812">Transmembrane</keyword>
<feature type="transmembrane region" description="Helical" evidence="1">
    <location>
        <begin position="282"/>
        <end position="302"/>
    </location>
</feature>
<proteinExistence type="predicted"/>
<evidence type="ECO:0008006" key="4">
    <source>
        <dbReference type="Google" id="ProtNLM"/>
    </source>
</evidence>
<evidence type="ECO:0000313" key="2">
    <source>
        <dbReference type="EMBL" id="SIT77743.1"/>
    </source>
</evidence>
<feature type="transmembrane region" description="Helical" evidence="1">
    <location>
        <begin position="163"/>
        <end position="180"/>
    </location>
</feature>
<dbReference type="EMBL" id="FTPR01000001">
    <property type="protein sequence ID" value="SIT77743.1"/>
    <property type="molecule type" value="Genomic_DNA"/>
</dbReference>
<dbReference type="OrthoDB" id="8449767at2"/>
<evidence type="ECO:0000256" key="1">
    <source>
        <dbReference type="SAM" id="Phobius"/>
    </source>
</evidence>
<protein>
    <recommendedName>
        <fullName evidence="4">Major Facilitator Superfamily protein</fullName>
    </recommendedName>
</protein>
<dbReference type="SUPFAM" id="SSF103473">
    <property type="entry name" value="MFS general substrate transporter"/>
    <property type="match status" value="1"/>
</dbReference>
<dbReference type="STRING" id="287098.SAMN05421665_0633"/>
<dbReference type="AlphaFoldDB" id="A0A1R3WM82"/>
<evidence type="ECO:0000313" key="3">
    <source>
        <dbReference type="Proteomes" id="UP000186997"/>
    </source>
</evidence>
<feature type="transmembrane region" description="Helical" evidence="1">
    <location>
        <begin position="39"/>
        <end position="58"/>
    </location>
</feature>
<dbReference type="Proteomes" id="UP000186997">
    <property type="component" value="Unassembled WGS sequence"/>
</dbReference>
<accession>A0A1R3WM82</accession>
<dbReference type="InterPro" id="IPR036259">
    <property type="entry name" value="MFS_trans_sf"/>
</dbReference>
<feature type="transmembrane region" description="Helical" evidence="1">
    <location>
        <begin position="344"/>
        <end position="361"/>
    </location>
</feature>
<dbReference type="Gene3D" id="1.20.1250.20">
    <property type="entry name" value="MFS general substrate transporter like domains"/>
    <property type="match status" value="1"/>
</dbReference>
<gene>
    <name evidence="2" type="ORF">SAMN05421665_0633</name>
</gene>
<name>A0A1R3WM82_9RHOB</name>
<feature type="transmembrane region" description="Helical" evidence="1">
    <location>
        <begin position="259"/>
        <end position="276"/>
    </location>
</feature>
<feature type="transmembrane region" description="Helical" evidence="1">
    <location>
        <begin position="231"/>
        <end position="252"/>
    </location>
</feature>
<organism evidence="2 3">
    <name type="scientific">Yoonia rosea</name>
    <dbReference type="NCBI Taxonomy" id="287098"/>
    <lineage>
        <taxon>Bacteria</taxon>
        <taxon>Pseudomonadati</taxon>
        <taxon>Pseudomonadota</taxon>
        <taxon>Alphaproteobacteria</taxon>
        <taxon>Rhodobacterales</taxon>
        <taxon>Paracoccaceae</taxon>
        <taxon>Yoonia</taxon>
    </lineage>
</organism>
<sequence length="367" mass="37325">MKKLFRYAPALSGHAFQQTAMISMVPLLAATMGLPESAMGLAISLGMLCAVFVVPFIASMGGRGVVIGGLTLLLGANIALLGLVSTADATFATAVTLGLLLAIRFIQGTSVVAVVIAAQEAGTQTAGTARQGLSKVQSMSGVGRILSCLMIGPLLLISPLAPLAPGAIGAGISLVMSWRGDFPQLRPISRPPPIAMLRLPVMNQVALGAVQVGLAPLLMHRLGFTPIQAAGAASLCIAAANTGLLISAFLLAAHATRRLAKVAAVCVTLTAIGTVLTSHFGLILLCSLMFGGCSSLLFVFNLSELMTREEFAQLQVTGWNAATQIAALALGVGIGSALLVLSPAAPFAVAALCGVAMALSIPPKQRI</sequence>
<dbReference type="RefSeq" id="WP_076658326.1">
    <property type="nucleotide sequence ID" value="NZ_FTPR01000001.1"/>
</dbReference>
<feature type="transmembrane region" description="Helical" evidence="1">
    <location>
        <begin position="91"/>
        <end position="118"/>
    </location>
</feature>
<feature type="transmembrane region" description="Helical" evidence="1">
    <location>
        <begin position="314"/>
        <end position="338"/>
    </location>
</feature>
<keyword evidence="3" id="KW-1185">Reference proteome</keyword>
<feature type="transmembrane region" description="Helical" evidence="1">
    <location>
        <begin position="65"/>
        <end position="85"/>
    </location>
</feature>
<keyword evidence="1" id="KW-1133">Transmembrane helix</keyword>